<feature type="region of interest" description="Disordered" evidence="1">
    <location>
        <begin position="334"/>
        <end position="356"/>
    </location>
</feature>
<dbReference type="EMBL" id="KE145367">
    <property type="protein sequence ID" value="EPE29803.1"/>
    <property type="molecule type" value="Genomic_DNA"/>
</dbReference>
<protein>
    <submittedName>
        <fullName evidence="2">Uncharacterized protein</fullName>
    </submittedName>
</protein>
<dbReference type="OrthoDB" id="5379191at2759"/>
<feature type="region of interest" description="Disordered" evidence="1">
    <location>
        <begin position="452"/>
        <end position="491"/>
    </location>
</feature>
<dbReference type="HOGENOM" id="CLU_443465_0_0_1"/>
<feature type="compositionally biased region" description="Low complexity" evidence="1">
    <location>
        <begin position="162"/>
        <end position="175"/>
    </location>
</feature>
<keyword evidence="3" id="KW-1185">Reference proteome</keyword>
<organism evidence="2 3">
    <name type="scientific">Glarea lozoyensis (strain ATCC 20868 / MF5171)</name>
    <dbReference type="NCBI Taxonomy" id="1116229"/>
    <lineage>
        <taxon>Eukaryota</taxon>
        <taxon>Fungi</taxon>
        <taxon>Dikarya</taxon>
        <taxon>Ascomycota</taxon>
        <taxon>Pezizomycotina</taxon>
        <taxon>Leotiomycetes</taxon>
        <taxon>Helotiales</taxon>
        <taxon>Helotiaceae</taxon>
        <taxon>Glarea</taxon>
    </lineage>
</organism>
<feature type="region of interest" description="Disordered" evidence="1">
    <location>
        <begin position="400"/>
        <end position="437"/>
    </location>
</feature>
<feature type="region of interest" description="Disordered" evidence="1">
    <location>
        <begin position="155"/>
        <end position="252"/>
    </location>
</feature>
<feature type="compositionally biased region" description="Polar residues" evidence="1">
    <location>
        <begin position="400"/>
        <end position="411"/>
    </location>
</feature>
<name>S3DTV1_GLAL2</name>
<feature type="compositionally biased region" description="Polar residues" evidence="1">
    <location>
        <begin position="212"/>
        <end position="223"/>
    </location>
</feature>
<feature type="compositionally biased region" description="Low complexity" evidence="1">
    <location>
        <begin position="473"/>
        <end position="488"/>
    </location>
</feature>
<reference evidence="2 3" key="1">
    <citation type="journal article" date="2013" name="BMC Genomics">
        <title>Genomics-driven discovery of the pneumocandin biosynthetic gene cluster in the fungus Glarea lozoyensis.</title>
        <authorList>
            <person name="Chen L."/>
            <person name="Yue Q."/>
            <person name="Zhang X."/>
            <person name="Xiang M."/>
            <person name="Wang C."/>
            <person name="Li S."/>
            <person name="Che Y."/>
            <person name="Ortiz-Lopez F.J."/>
            <person name="Bills G.F."/>
            <person name="Liu X."/>
            <person name="An Z."/>
        </authorList>
    </citation>
    <scope>NUCLEOTIDE SEQUENCE [LARGE SCALE GENOMIC DNA]</scope>
    <source>
        <strain evidence="3">ATCC 20868 / MF5171</strain>
    </source>
</reference>
<dbReference type="RefSeq" id="XP_008083912.1">
    <property type="nucleotide sequence ID" value="XM_008085721.1"/>
</dbReference>
<sequence length="616" mass="68609">MPPKTKVNNKPDVRMKHVPAISILIENLGFQPSARTESDAFIGAVHSWRKNYKTEKGLPGNELLQWNNPEIQHELERMAEKFVEYNLAGELAWSTERDWFEGSELEYPDDKEEIIRNLKQLFWRQNKYAEKNASYIPSLRDGGSSASSASAKAARTKTNVFSTSSNSCTDSTSITESSNITAKHKQPASTTTNGQGTSTTRPALSDIFDGPNDSNVDPTATTPSKKRGRSDDDFETSPRRTYRKRAAPSRPGFVQTEEMDDILSEPDQNVMESVEQVASCQPRPFASLEREYREAEAPCAPVAPMGIGEQSTATSHIPQLDASADEPNTRPMKLKCVAKPSSPQSSSPKTATDFGEQQWLEQTIAYFTKKDRPVTENSNSISMQYHVPYVEDDVDRSASTYGVQVRTGPSTDESEQRLRATKQPEAASPHRNSHKVTEVDQYHLQEELALENNTKLTTPMPSVEPPVSKTPIKSSPPNEPSKPSNPKSGPLRIQPWIITHSPQYTQELCSTLKFQGISLEAFTSNVTSFTQNHGILEHFKLNLQSPTSHTKLTVYQNDEASWVAAKEALAENIKKAKSEARKLGKSETLKILVEPVYREPVDLSGSTDDEDEELDF</sequence>
<accession>S3DTV1</accession>
<gene>
    <name evidence="2" type="ORF">GLAREA_00963</name>
</gene>
<dbReference type="AlphaFoldDB" id="S3DTV1"/>
<proteinExistence type="predicted"/>
<dbReference type="Proteomes" id="UP000016922">
    <property type="component" value="Unassembled WGS sequence"/>
</dbReference>
<evidence type="ECO:0000256" key="1">
    <source>
        <dbReference type="SAM" id="MobiDB-lite"/>
    </source>
</evidence>
<evidence type="ECO:0000313" key="2">
    <source>
        <dbReference type="EMBL" id="EPE29803.1"/>
    </source>
</evidence>
<dbReference type="KEGG" id="glz:GLAREA_00963"/>
<dbReference type="GeneID" id="19460021"/>
<feature type="compositionally biased region" description="Low complexity" evidence="1">
    <location>
        <begin position="189"/>
        <end position="200"/>
    </location>
</feature>
<evidence type="ECO:0000313" key="3">
    <source>
        <dbReference type="Proteomes" id="UP000016922"/>
    </source>
</evidence>
<dbReference type="OMA" id="TRCLEYS"/>